<protein>
    <submittedName>
        <fullName evidence="3">M1 family aminopeptidase</fullName>
    </submittedName>
</protein>
<feature type="domain" description="Peptidase M1 membrane alanine aminopeptidase" evidence="2">
    <location>
        <begin position="874"/>
        <end position="1053"/>
    </location>
</feature>
<gene>
    <name evidence="3" type="ORF">RQX22_07720</name>
</gene>
<keyword evidence="1" id="KW-0472">Membrane</keyword>
<keyword evidence="4" id="KW-1185">Reference proteome</keyword>
<proteinExistence type="predicted"/>
<feature type="transmembrane region" description="Helical" evidence="1">
    <location>
        <begin position="522"/>
        <end position="543"/>
    </location>
</feature>
<feature type="transmembrane region" description="Helical" evidence="1">
    <location>
        <begin position="397"/>
        <end position="423"/>
    </location>
</feature>
<sequence length="1203" mass="135078">MFATIARFELRYQLRNPVFWVAAIMFFLLTFAGTTVESIRLGSGGNIHTNAPTAVAQIQLMMSIFFMFVTTAFVGNVVVRDDETGFGSIIRSTKVGKFPYMIGRFSGAFLGAAVAFLAVPLATWIGTYMPWVDPEHLGPNQLRDYAYGYLVLALPNIFITSAVFFAVASWTRSVTYSYLTVIVFMFAYFALTSALRKLPDLTMAAYFEPFGTVAYGVAIRYLSPVQANSQAVELTGLLLGNRLLWVAVSAAIVAIAVWRFRFAERGASGRKAKRQLAREKKLARIEPVLVERLPDNRPGQAAWRQLVVRTLLEMKLVFKSPAFWVLAIVGTINLYLTLNLAGLFYGVPIWPRTFAIVETVTGASAMITLLIVIYFSGEIVWRERERRINEIVDATPLPNWILLVSKLAGVAGVLLVLGVAVIMVESILYQLMGGVKDIELGRWLAWFVAPSILYVIQLSVLSIVVQALSPNKFVGWGIMLLYLISGIVFASIGLGHPLLNYAAVAMPLSDMNGSNYGGAVGWWLRFYWLAFALLLVVIGHLMWRRGTAVTLKGQWRSLPARLRGKPLAFLAVALTLTVGMGSFLFYNMNVLNQYPDRDEAERRLARYEQLYSRYVDLPQPTLTDVRMKVDLYPSRGAMYVDGTYRFANRTSAPIETLHIRMIPGLPTPLRVESVAGAKLVQADKENNHFIYRFDRPLLPGASGTVSFRTAVEKQGLAALPDSQNYEVDAQPAANGTYIINHQILPILGMSRLGFLDDKRKREQYGLSPAPEAPKLQDRSAQAKNYAGLERVNTDITVTTDADQTLVATGARVSDTVVDGRRIARFVSPIPSINFIMIQSARYAVKRANSDGVKLEVYYHPEHPKNIDRMLSVMDDALDYFRTNFGPYQYPYARIIERPSYGGGANSAAGTIGFSEKVGFNMDLSNPKRLDFLAYITTHELAHQYWFHQLMPADMEGAELLTEGLAQYSALMVMKHRYGPDQIRQFLKYELDQYLQGRRLEKGEENPLGRTRDQGYIHYNKASIVMYLIQERLGEERVNAVLRELLSKYRFKPAPYARSSDLIDGLLAVARTPQERELILDQFYRITLYDLRMKEANVRRLPNGQFETTMIIAAAKTHADRKGNEREAKFDQQVDVGLFTALPGDLGFGRENVLSMQRLPLRSGEQQVRLVTQNRPAYAGVDPYLTFIDRNSNDNIVQISELGQ</sequence>
<dbReference type="EMBL" id="JAVUPU010000003">
    <property type="protein sequence ID" value="MDT9598832.1"/>
    <property type="molecule type" value="Genomic_DNA"/>
</dbReference>
<dbReference type="InterPro" id="IPR027268">
    <property type="entry name" value="Peptidase_M4/M1_CTD_sf"/>
</dbReference>
<dbReference type="InterPro" id="IPR014782">
    <property type="entry name" value="Peptidase_M1_dom"/>
</dbReference>
<feature type="transmembrane region" description="Helical" evidence="1">
    <location>
        <begin position="56"/>
        <end position="79"/>
    </location>
</feature>
<dbReference type="Pfam" id="PF01433">
    <property type="entry name" value="Peptidase_M1"/>
    <property type="match status" value="1"/>
</dbReference>
<accession>A0ABU3Q697</accession>
<feature type="transmembrane region" description="Helical" evidence="1">
    <location>
        <begin position="17"/>
        <end position="36"/>
    </location>
</feature>
<evidence type="ECO:0000256" key="1">
    <source>
        <dbReference type="SAM" id="Phobius"/>
    </source>
</evidence>
<feature type="transmembrane region" description="Helical" evidence="1">
    <location>
        <begin position="100"/>
        <end position="126"/>
    </location>
</feature>
<feature type="transmembrane region" description="Helical" evidence="1">
    <location>
        <begin position="564"/>
        <end position="586"/>
    </location>
</feature>
<comment type="caution">
    <text evidence="3">The sequence shown here is derived from an EMBL/GenBank/DDBJ whole genome shotgun (WGS) entry which is preliminary data.</text>
</comment>
<feature type="transmembrane region" description="Helical" evidence="1">
    <location>
        <begin position="146"/>
        <end position="168"/>
    </location>
</feature>
<keyword evidence="3" id="KW-0378">Hydrolase</keyword>
<dbReference type="GO" id="GO:0004177">
    <property type="term" value="F:aminopeptidase activity"/>
    <property type="evidence" value="ECO:0007669"/>
    <property type="project" value="UniProtKB-KW"/>
</dbReference>
<dbReference type="Gene3D" id="1.10.390.10">
    <property type="entry name" value="Neutral Protease Domain 2"/>
    <property type="match status" value="1"/>
</dbReference>
<dbReference type="Proteomes" id="UP001259572">
    <property type="component" value="Unassembled WGS sequence"/>
</dbReference>
<feature type="transmembrane region" description="Helical" evidence="1">
    <location>
        <begin position="353"/>
        <end position="376"/>
    </location>
</feature>
<reference evidence="3 4" key="1">
    <citation type="submission" date="2023-05" db="EMBL/GenBank/DDBJ databases">
        <authorList>
            <person name="Guo Y."/>
        </authorList>
    </citation>
    <scope>NUCLEOTIDE SEQUENCE [LARGE SCALE GENOMIC DNA]</scope>
    <source>
        <strain evidence="3 4">GR2756</strain>
    </source>
</reference>
<feature type="transmembrane region" description="Helical" evidence="1">
    <location>
        <begin position="175"/>
        <end position="195"/>
    </location>
</feature>
<organism evidence="3 4">
    <name type="scientific">Sphingosinicella rhizophila</name>
    <dbReference type="NCBI Taxonomy" id="3050082"/>
    <lineage>
        <taxon>Bacteria</taxon>
        <taxon>Pseudomonadati</taxon>
        <taxon>Pseudomonadota</taxon>
        <taxon>Alphaproteobacteria</taxon>
        <taxon>Sphingomonadales</taxon>
        <taxon>Sphingosinicellaceae</taxon>
        <taxon>Sphingosinicella</taxon>
    </lineage>
</organism>
<keyword evidence="1" id="KW-1133">Transmembrane helix</keyword>
<dbReference type="SUPFAM" id="SSF55486">
    <property type="entry name" value="Metalloproteases ('zincins'), catalytic domain"/>
    <property type="match status" value="1"/>
</dbReference>
<feature type="transmembrane region" description="Helical" evidence="1">
    <location>
        <begin position="443"/>
        <end position="468"/>
    </location>
</feature>
<name>A0ABU3Q697_9SPHN</name>
<evidence type="ECO:0000259" key="2">
    <source>
        <dbReference type="Pfam" id="PF01433"/>
    </source>
</evidence>
<evidence type="ECO:0000313" key="3">
    <source>
        <dbReference type="EMBL" id="MDT9598832.1"/>
    </source>
</evidence>
<feature type="transmembrane region" description="Helical" evidence="1">
    <location>
        <begin position="243"/>
        <end position="262"/>
    </location>
</feature>
<keyword evidence="3" id="KW-0031">Aminopeptidase</keyword>
<keyword evidence="1" id="KW-0812">Transmembrane</keyword>
<feature type="transmembrane region" description="Helical" evidence="1">
    <location>
        <begin position="322"/>
        <end position="347"/>
    </location>
</feature>
<keyword evidence="3" id="KW-0645">Protease</keyword>
<dbReference type="RefSeq" id="WP_315725220.1">
    <property type="nucleotide sequence ID" value="NZ_JAVUPU010000003.1"/>
</dbReference>
<evidence type="ECO:0000313" key="4">
    <source>
        <dbReference type="Proteomes" id="UP001259572"/>
    </source>
</evidence>
<feature type="transmembrane region" description="Helical" evidence="1">
    <location>
        <begin position="480"/>
        <end position="502"/>
    </location>
</feature>